<dbReference type="EMBL" id="CP010537">
    <property type="protein sequence ID" value="AJG23099.1"/>
    <property type="molecule type" value="Genomic_DNA"/>
</dbReference>
<evidence type="ECO:0000256" key="1">
    <source>
        <dbReference type="ARBA" id="ARBA00006987"/>
    </source>
</evidence>
<reference evidence="3 4" key="1">
    <citation type="journal article" date="2015" name="Genome Announc.">
        <title>Complete Genome Sequence of Cupriavidus basilensis 4G11, Isolated from the Oak Ridge Field Research Center Site.</title>
        <authorList>
            <person name="Ray J."/>
            <person name="Waters R.J."/>
            <person name="Skerker J.M."/>
            <person name="Kuehl J.V."/>
            <person name="Price M.N."/>
            <person name="Huang J."/>
            <person name="Chakraborty R."/>
            <person name="Arkin A.P."/>
            <person name="Deutschbauer A."/>
        </authorList>
    </citation>
    <scope>NUCLEOTIDE SEQUENCE [LARGE SCALE GENOMIC DNA]</scope>
    <source>
        <strain evidence="3">4G11</strain>
    </source>
</reference>
<dbReference type="KEGG" id="cbw:RR42_s1511"/>
<comment type="similarity">
    <text evidence="1">Belongs to the UPF0065 (bug) family.</text>
</comment>
<dbReference type="STRING" id="68895.RR42_s1511"/>
<dbReference type="InterPro" id="IPR005064">
    <property type="entry name" value="BUG"/>
</dbReference>
<dbReference type="Gene3D" id="3.40.190.10">
    <property type="entry name" value="Periplasmic binding protein-like II"/>
    <property type="match status" value="1"/>
</dbReference>
<dbReference type="CDD" id="cd13578">
    <property type="entry name" value="PBP2_Bug27"/>
    <property type="match status" value="1"/>
</dbReference>
<dbReference type="OrthoDB" id="8678477at2"/>
<dbReference type="PANTHER" id="PTHR42928:SF5">
    <property type="entry name" value="BLR1237 PROTEIN"/>
    <property type="match status" value="1"/>
</dbReference>
<keyword evidence="2" id="KW-0732">Signal</keyword>
<dbReference type="Proteomes" id="UP000031843">
    <property type="component" value="Chromosome secondary"/>
</dbReference>
<dbReference type="AlphaFoldDB" id="A0A0C4YM40"/>
<feature type="chain" id="PRO_5002174252" evidence="2">
    <location>
        <begin position="29"/>
        <end position="325"/>
    </location>
</feature>
<gene>
    <name evidence="3" type="ORF">RR42_s1511</name>
</gene>
<evidence type="ECO:0000313" key="4">
    <source>
        <dbReference type="Proteomes" id="UP000031843"/>
    </source>
</evidence>
<accession>A0A0C4YM40</accession>
<evidence type="ECO:0000256" key="2">
    <source>
        <dbReference type="SAM" id="SignalP"/>
    </source>
</evidence>
<sequence length="325" mass="33964">MISTKRWLAAAVAATAALTLPALTLAQAFPAKPVKIVVPYPPGGTNDIVVRLLAQKLGDSMGQPFVVENKPGASGNLGAEQVARAAPDGYTLLLVTTGHSIHPSLYKHLRYNIKTDLTPVSELTRGPMLVMVTPSLPYKTVQDVIAAAKAKPGSINFGSAGNGSSTHLATELLSSMAGVKMTHIPYSGSAPAMADVMAGNAQLVMDLMFSALPQVNGGKLRAIAITGAKRSPLLPGVPTVAESGVPGFETLAWNGLMAPANTPKPIIDKLNAEIHKALDAPEMKERLRAQGFEPSPGTPEQFGALIRAEIDRWATVVKTSGAKVE</sequence>
<dbReference type="RefSeq" id="WP_043354783.1">
    <property type="nucleotide sequence ID" value="NZ_CP010537.1"/>
</dbReference>
<dbReference type="SUPFAM" id="SSF53850">
    <property type="entry name" value="Periplasmic binding protein-like II"/>
    <property type="match status" value="1"/>
</dbReference>
<dbReference type="InterPro" id="IPR042100">
    <property type="entry name" value="Bug_dom1"/>
</dbReference>
<dbReference type="Pfam" id="PF03401">
    <property type="entry name" value="TctC"/>
    <property type="match status" value="1"/>
</dbReference>
<keyword evidence="4" id="KW-1185">Reference proteome</keyword>
<dbReference type="PANTHER" id="PTHR42928">
    <property type="entry name" value="TRICARBOXYLATE-BINDING PROTEIN"/>
    <property type="match status" value="1"/>
</dbReference>
<dbReference type="PIRSF" id="PIRSF017082">
    <property type="entry name" value="YflP"/>
    <property type="match status" value="1"/>
</dbReference>
<organism evidence="3 4">
    <name type="scientific">Cupriavidus basilensis</name>
    <dbReference type="NCBI Taxonomy" id="68895"/>
    <lineage>
        <taxon>Bacteria</taxon>
        <taxon>Pseudomonadati</taxon>
        <taxon>Pseudomonadota</taxon>
        <taxon>Betaproteobacteria</taxon>
        <taxon>Burkholderiales</taxon>
        <taxon>Burkholderiaceae</taxon>
        <taxon>Cupriavidus</taxon>
    </lineage>
</organism>
<protein>
    <submittedName>
        <fullName evidence="3">Tricarboxylate transport protein TctC</fullName>
    </submittedName>
</protein>
<proteinExistence type="inferred from homology"/>
<name>A0A0C4YM40_9BURK</name>
<evidence type="ECO:0000313" key="3">
    <source>
        <dbReference type="EMBL" id="AJG23099.1"/>
    </source>
</evidence>
<dbReference type="Gene3D" id="3.40.190.150">
    <property type="entry name" value="Bordetella uptake gene, domain 1"/>
    <property type="match status" value="1"/>
</dbReference>
<feature type="signal peptide" evidence="2">
    <location>
        <begin position="1"/>
        <end position="28"/>
    </location>
</feature>